<dbReference type="EMBL" id="GEDC01000625">
    <property type="protein sequence ID" value="JAS36673.1"/>
    <property type="molecule type" value="Transcribed_RNA"/>
</dbReference>
<organism evidence="2">
    <name type="scientific">Clastoptera arizonana</name>
    <name type="common">Arizona spittle bug</name>
    <dbReference type="NCBI Taxonomy" id="38151"/>
    <lineage>
        <taxon>Eukaryota</taxon>
        <taxon>Metazoa</taxon>
        <taxon>Ecdysozoa</taxon>
        <taxon>Arthropoda</taxon>
        <taxon>Hexapoda</taxon>
        <taxon>Insecta</taxon>
        <taxon>Pterygota</taxon>
        <taxon>Neoptera</taxon>
        <taxon>Paraneoptera</taxon>
        <taxon>Hemiptera</taxon>
        <taxon>Auchenorrhyncha</taxon>
        <taxon>Cercopoidea</taxon>
        <taxon>Clastopteridae</taxon>
        <taxon>Clastoptera</taxon>
    </lineage>
</organism>
<reference evidence="2" key="1">
    <citation type="submission" date="2015-12" db="EMBL/GenBank/DDBJ databases">
        <title>De novo transcriptome assembly of four potential Pierce s Disease insect vectors from Arizona vineyards.</title>
        <authorList>
            <person name="Tassone E.E."/>
        </authorList>
    </citation>
    <scope>NUCLEOTIDE SEQUENCE</scope>
</reference>
<gene>
    <name evidence="2" type="ORF">g.22024</name>
</gene>
<keyword evidence="1" id="KW-1133">Transmembrane helix</keyword>
<accession>A0A1B6EFF7</accession>
<sequence>MFVHVIFGLYQIIWLLQTLMKDNFFLAVLVSVLVVTALHPVHVEQEVVRAVDYLVSVAVPSKSLHIVFHSSLGALQIVYTSCECPLVRGGFLVKDRTSGVNPKRMRDPERAAYPAFTAETRVAGHLAHADAMKTSLSDWIVPRLSVITIAYDKRTKCKNNY</sequence>
<keyword evidence="1" id="KW-0472">Membrane</keyword>
<name>A0A1B6EFF7_9HEMI</name>
<dbReference type="AlphaFoldDB" id="A0A1B6EFF7"/>
<evidence type="ECO:0000313" key="2">
    <source>
        <dbReference type="EMBL" id="JAS36673.1"/>
    </source>
</evidence>
<protein>
    <submittedName>
        <fullName evidence="2">Uncharacterized protein</fullName>
    </submittedName>
</protein>
<keyword evidence="1" id="KW-0812">Transmembrane</keyword>
<feature type="transmembrane region" description="Helical" evidence="1">
    <location>
        <begin position="24"/>
        <end position="41"/>
    </location>
</feature>
<proteinExistence type="predicted"/>
<evidence type="ECO:0000256" key="1">
    <source>
        <dbReference type="SAM" id="Phobius"/>
    </source>
</evidence>